<protein>
    <submittedName>
        <fullName evidence="8">LD-carboxypeptidase</fullName>
    </submittedName>
</protein>
<dbReference type="InterPro" id="IPR029062">
    <property type="entry name" value="Class_I_gatase-like"/>
</dbReference>
<dbReference type="Gene3D" id="3.40.50.10740">
    <property type="entry name" value="Class I glutamine amidotransferase-like"/>
    <property type="match status" value="1"/>
</dbReference>
<reference evidence="8" key="1">
    <citation type="submission" date="2020-09" db="EMBL/GenBank/DDBJ databases">
        <title>Rhizobia associated with sainfoin plants.</title>
        <authorList>
            <person name="Asharfi S."/>
            <person name="Kuzmanovic N."/>
            <person name="Bunk B."/>
            <person name="Sproeer C."/>
            <person name="Becker M."/>
            <person name="Thuenen T."/>
        </authorList>
    </citation>
    <scope>NUCLEOTIDE SEQUENCE</scope>
    <source>
        <strain evidence="8">OM4</strain>
        <plasmid evidence="8">pOM4</plasmid>
    </source>
</reference>
<dbReference type="InterPro" id="IPR040921">
    <property type="entry name" value="Peptidase_S66C"/>
</dbReference>
<dbReference type="InterPro" id="IPR027478">
    <property type="entry name" value="LdcA_N"/>
</dbReference>
<dbReference type="Pfam" id="PF02016">
    <property type="entry name" value="Peptidase_S66"/>
    <property type="match status" value="1"/>
</dbReference>
<organism evidence="8 9">
    <name type="scientific">Mesorhizobium onobrychidis</name>
    <dbReference type="NCBI Taxonomy" id="2775404"/>
    <lineage>
        <taxon>Bacteria</taxon>
        <taxon>Pseudomonadati</taxon>
        <taxon>Pseudomonadota</taxon>
        <taxon>Alphaproteobacteria</taxon>
        <taxon>Hyphomicrobiales</taxon>
        <taxon>Phyllobacteriaceae</taxon>
        <taxon>Mesorhizobium</taxon>
    </lineage>
</organism>
<gene>
    <name evidence="8" type="ORF">IHQ72_36090</name>
</gene>
<dbReference type="SUPFAM" id="SSF52317">
    <property type="entry name" value="Class I glutamine amidotransferase-like"/>
    <property type="match status" value="1"/>
</dbReference>
<evidence type="ECO:0000313" key="9">
    <source>
        <dbReference type="Proteomes" id="UP001058098"/>
    </source>
</evidence>
<dbReference type="PANTHER" id="PTHR30237:SF2">
    <property type="entry name" value="MUREIN TETRAPEPTIDE CARBOXYPEPTIDASE"/>
    <property type="match status" value="1"/>
</dbReference>
<feature type="domain" description="LD-carboxypeptidase C-terminal" evidence="7">
    <location>
        <begin position="182"/>
        <end position="293"/>
    </location>
</feature>
<dbReference type="SUPFAM" id="SSF141986">
    <property type="entry name" value="LD-carboxypeptidase A C-terminal domain-like"/>
    <property type="match status" value="1"/>
</dbReference>
<dbReference type="Proteomes" id="UP001058098">
    <property type="component" value="Plasmid pOM4"/>
</dbReference>
<evidence type="ECO:0000256" key="1">
    <source>
        <dbReference type="ARBA" id="ARBA00010233"/>
    </source>
</evidence>
<keyword evidence="9" id="KW-1185">Reference proteome</keyword>
<evidence type="ECO:0000259" key="6">
    <source>
        <dbReference type="Pfam" id="PF02016"/>
    </source>
</evidence>
<dbReference type="InterPro" id="IPR027461">
    <property type="entry name" value="Carboxypeptidase_A_C_sf"/>
</dbReference>
<dbReference type="Pfam" id="PF17676">
    <property type="entry name" value="Peptidase_S66C"/>
    <property type="match status" value="1"/>
</dbReference>
<evidence type="ECO:0000256" key="5">
    <source>
        <dbReference type="ARBA" id="ARBA00022825"/>
    </source>
</evidence>
<dbReference type="InterPro" id="IPR040449">
    <property type="entry name" value="Peptidase_S66_N"/>
</dbReference>
<sequence>MNTNVTAQVKPNVLRAGDIVRLVSPASRPDEKDVEQIATLLESNGLRVQLGRHVFDRFGYLAGRDEDRLKDLNEAINDASVRAIIATRGGKGAYRIADALDFAALRADPKPLIGFSEITVLHLAMWRNARVPGIHGACWPAEQFGVRAEQSFLHAILSTEAVTVQSVPGEITSALTTSGQARGILLGGNLDMIATAAGWALPCLRGAILLIEDVEKGLGHVDRNLTRLLKSGALNGVAGVAIGQFSGFASSKGVTIVDLLRERLSHLGVPILGGLPLGHGDRPVAVPIGTEAVLDTSCRTLSVMAAVQ</sequence>
<name>A0ABY5R8D0_9HYPH</name>
<proteinExistence type="inferred from homology"/>
<comment type="similarity">
    <text evidence="1">Belongs to the peptidase S66 family.</text>
</comment>
<accession>A0ABY5R8D0</accession>
<dbReference type="InterPro" id="IPR003507">
    <property type="entry name" value="S66_fam"/>
</dbReference>
<evidence type="ECO:0000259" key="7">
    <source>
        <dbReference type="Pfam" id="PF17676"/>
    </source>
</evidence>
<dbReference type="EMBL" id="CP062230">
    <property type="protein sequence ID" value="UVC19444.1"/>
    <property type="molecule type" value="Genomic_DNA"/>
</dbReference>
<dbReference type="PANTHER" id="PTHR30237">
    <property type="entry name" value="MURAMOYLTETRAPEPTIDE CARBOXYPEPTIDASE"/>
    <property type="match status" value="1"/>
</dbReference>
<dbReference type="CDD" id="cd07025">
    <property type="entry name" value="Peptidase_S66"/>
    <property type="match status" value="1"/>
</dbReference>
<evidence type="ECO:0000256" key="3">
    <source>
        <dbReference type="ARBA" id="ARBA00022670"/>
    </source>
</evidence>
<evidence type="ECO:0000256" key="4">
    <source>
        <dbReference type="ARBA" id="ARBA00022801"/>
    </source>
</evidence>
<dbReference type="Gene3D" id="3.50.30.60">
    <property type="entry name" value="LD-carboxypeptidase A C-terminal domain-like"/>
    <property type="match status" value="1"/>
</dbReference>
<keyword evidence="8" id="KW-0614">Plasmid</keyword>
<evidence type="ECO:0000256" key="2">
    <source>
        <dbReference type="ARBA" id="ARBA00022645"/>
    </source>
</evidence>
<keyword evidence="3" id="KW-0645">Protease</keyword>
<feature type="domain" description="LD-carboxypeptidase N-terminal" evidence="6">
    <location>
        <begin position="20"/>
        <end position="136"/>
    </location>
</feature>
<geneLocation type="plasmid" evidence="8 9">
    <name>pOM4</name>
</geneLocation>
<dbReference type="PIRSF" id="PIRSF028757">
    <property type="entry name" value="LD-carboxypeptidase"/>
    <property type="match status" value="1"/>
</dbReference>
<keyword evidence="2" id="KW-0121">Carboxypeptidase</keyword>
<keyword evidence="4" id="KW-0378">Hydrolase</keyword>
<keyword evidence="5" id="KW-0720">Serine protease</keyword>
<evidence type="ECO:0000313" key="8">
    <source>
        <dbReference type="EMBL" id="UVC19444.1"/>
    </source>
</evidence>